<name>A0ABD5CTE3_9BURK</name>
<organism evidence="1 2">
    <name type="scientific">Paraburkholderia graminis</name>
    <dbReference type="NCBI Taxonomy" id="60548"/>
    <lineage>
        <taxon>Bacteria</taxon>
        <taxon>Pseudomonadati</taxon>
        <taxon>Pseudomonadota</taxon>
        <taxon>Betaproteobacteria</taxon>
        <taxon>Burkholderiales</taxon>
        <taxon>Burkholderiaceae</taxon>
        <taxon>Paraburkholderia</taxon>
    </lineage>
</organism>
<gene>
    <name evidence="1" type="ORF">QF025_006640</name>
</gene>
<dbReference type="Proteomes" id="UP001245184">
    <property type="component" value="Unassembled WGS sequence"/>
</dbReference>
<protein>
    <submittedName>
        <fullName evidence="1">Signal transduction histidine kinase</fullName>
    </submittedName>
</protein>
<keyword evidence="1" id="KW-0808">Transferase</keyword>
<proteinExistence type="predicted"/>
<dbReference type="EMBL" id="JAVIZN010000002">
    <property type="protein sequence ID" value="MDR6207920.1"/>
    <property type="molecule type" value="Genomic_DNA"/>
</dbReference>
<dbReference type="AlphaFoldDB" id="A0ABD5CTE3"/>
<dbReference type="GO" id="GO:0016301">
    <property type="term" value="F:kinase activity"/>
    <property type="evidence" value="ECO:0007669"/>
    <property type="project" value="UniProtKB-KW"/>
</dbReference>
<accession>A0ABD5CTE3</accession>
<keyword evidence="1" id="KW-0418">Kinase</keyword>
<comment type="caution">
    <text evidence="1">The sequence shown here is derived from an EMBL/GenBank/DDBJ whole genome shotgun (WGS) entry which is preliminary data.</text>
</comment>
<evidence type="ECO:0000313" key="1">
    <source>
        <dbReference type="EMBL" id="MDR6207920.1"/>
    </source>
</evidence>
<reference evidence="1 2" key="1">
    <citation type="submission" date="2023-08" db="EMBL/GenBank/DDBJ databases">
        <title>Genome sequencing of plant associated microbes to promote plant fitness in Sorghum bicolor and Oryza sativa.</title>
        <authorList>
            <person name="Coleman-Derr D."/>
        </authorList>
    </citation>
    <scope>NUCLEOTIDE SEQUENCE [LARGE SCALE GENOMIC DNA]</scope>
    <source>
        <strain evidence="1 2">SLBN-33</strain>
    </source>
</reference>
<evidence type="ECO:0000313" key="2">
    <source>
        <dbReference type="Proteomes" id="UP001245184"/>
    </source>
</evidence>
<sequence length="36" mass="4048">MLGSLRRIVTNLRSPMLDELGLGAALGWLTDDFMQR</sequence>